<evidence type="ECO:0000256" key="1">
    <source>
        <dbReference type="ARBA" id="ARBA00006962"/>
    </source>
</evidence>
<evidence type="ECO:0000256" key="2">
    <source>
        <dbReference type="ARBA" id="ARBA00022676"/>
    </source>
</evidence>
<feature type="domain" description="Diacylglycerol glucosyltransferase N-terminal" evidence="4">
    <location>
        <begin position="17"/>
        <end position="164"/>
    </location>
</feature>
<dbReference type="InterPro" id="IPR009695">
    <property type="entry name" value="Diacylglyc_glucosyltr_N"/>
</dbReference>
<evidence type="ECO:0000313" key="6">
    <source>
        <dbReference type="Proteomes" id="UP001165074"/>
    </source>
</evidence>
<dbReference type="Pfam" id="PF06925">
    <property type="entry name" value="MGDG_synth"/>
    <property type="match status" value="1"/>
</dbReference>
<name>A0A9W6SB57_9ACTN</name>
<dbReference type="InterPro" id="IPR050519">
    <property type="entry name" value="Glycosyltransf_28_UgtP"/>
</dbReference>
<keyword evidence="2" id="KW-0328">Glycosyltransferase</keyword>
<dbReference type="Proteomes" id="UP001165074">
    <property type="component" value="Unassembled WGS sequence"/>
</dbReference>
<reference evidence="5" key="1">
    <citation type="submission" date="2023-03" db="EMBL/GenBank/DDBJ databases">
        <title>Actinoallomurus iriomotensis NBRC 103684.</title>
        <authorList>
            <person name="Ichikawa N."/>
            <person name="Sato H."/>
            <person name="Tonouchi N."/>
        </authorList>
    </citation>
    <scope>NUCLEOTIDE SEQUENCE</scope>
    <source>
        <strain evidence="5">NBRC 103684</strain>
    </source>
</reference>
<sequence>MSTRRVLILSAGMGAGHDRVAGELARRLTTMGIDAEVTDVLDLLPLRSGHGMRRGYGWTVRHAPWLYAGIYRVFFASPRAPAISPLTALVAARLEDLVRRRAPSALISTFHVAAQAAGHLRAHGRLPVPSLVMVTDFAVHGLWLHPGNDGHLCLTPAAVREVRAATGRPAWCHAPVVRPEFRRLRAAPALAPGGRPRVLVTAGSWGVGRVEETTRVLSDSGRYLPVVLCGENRRLRRSLNRTGGCVALGWREDVPELMAASYAVIDNASGLTCEEAVAAGVPVICYRPIPGHGLAGARAMARAGVGVHARDGAELLVALDRLRSPLERGRRLKRAGALFERRPVEDLLRCLLP</sequence>
<comment type="caution">
    <text evidence="5">The sequence shown here is derived from an EMBL/GenBank/DDBJ whole genome shotgun (WGS) entry which is preliminary data.</text>
</comment>
<dbReference type="GO" id="GO:0016020">
    <property type="term" value="C:membrane"/>
    <property type="evidence" value="ECO:0007669"/>
    <property type="project" value="GOC"/>
</dbReference>
<keyword evidence="3" id="KW-0808">Transferase</keyword>
<comment type="similarity">
    <text evidence="1">Belongs to the glycosyltransferase 28 family.</text>
</comment>
<keyword evidence="6" id="KW-1185">Reference proteome</keyword>
<accession>A0A9W6SB57</accession>
<dbReference type="PANTHER" id="PTHR43025:SF3">
    <property type="entry name" value="MONOGALACTOSYLDIACYLGLYCEROL SYNTHASE 1, CHLOROPLASTIC"/>
    <property type="match status" value="1"/>
</dbReference>
<gene>
    <name evidence="5" type="ORF">Airi02_082920</name>
</gene>
<evidence type="ECO:0000259" key="4">
    <source>
        <dbReference type="Pfam" id="PF06925"/>
    </source>
</evidence>
<proteinExistence type="inferred from homology"/>
<dbReference type="GO" id="GO:0009247">
    <property type="term" value="P:glycolipid biosynthetic process"/>
    <property type="evidence" value="ECO:0007669"/>
    <property type="project" value="InterPro"/>
</dbReference>
<organism evidence="5 6">
    <name type="scientific">Actinoallomurus iriomotensis</name>
    <dbReference type="NCBI Taxonomy" id="478107"/>
    <lineage>
        <taxon>Bacteria</taxon>
        <taxon>Bacillati</taxon>
        <taxon>Actinomycetota</taxon>
        <taxon>Actinomycetes</taxon>
        <taxon>Streptosporangiales</taxon>
        <taxon>Thermomonosporaceae</taxon>
        <taxon>Actinoallomurus</taxon>
    </lineage>
</organism>
<dbReference type="Gene3D" id="3.40.50.2000">
    <property type="entry name" value="Glycogen Phosphorylase B"/>
    <property type="match status" value="1"/>
</dbReference>
<dbReference type="PANTHER" id="PTHR43025">
    <property type="entry name" value="MONOGALACTOSYLDIACYLGLYCEROL SYNTHASE"/>
    <property type="match status" value="1"/>
</dbReference>
<dbReference type="GO" id="GO:0016758">
    <property type="term" value="F:hexosyltransferase activity"/>
    <property type="evidence" value="ECO:0007669"/>
    <property type="project" value="InterPro"/>
</dbReference>
<evidence type="ECO:0000256" key="3">
    <source>
        <dbReference type="ARBA" id="ARBA00022679"/>
    </source>
</evidence>
<dbReference type="AlphaFoldDB" id="A0A9W6SB57"/>
<evidence type="ECO:0000313" key="5">
    <source>
        <dbReference type="EMBL" id="GLY90363.1"/>
    </source>
</evidence>
<dbReference type="EMBL" id="BSTK01000016">
    <property type="protein sequence ID" value="GLY90363.1"/>
    <property type="molecule type" value="Genomic_DNA"/>
</dbReference>
<dbReference type="SUPFAM" id="SSF53756">
    <property type="entry name" value="UDP-Glycosyltransferase/glycogen phosphorylase"/>
    <property type="match status" value="1"/>
</dbReference>
<protein>
    <recommendedName>
        <fullName evidence="4">Diacylglycerol glucosyltransferase N-terminal domain-containing protein</fullName>
    </recommendedName>
</protein>
<dbReference type="RefSeq" id="WP_285581226.1">
    <property type="nucleotide sequence ID" value="NZ_BSTK01000016.1"/>
</dbReference>